<feature type="domain" description="Peptidase M20 dimerisation" evidence="2">
    <location>
        <begin position="186"/>
        <end position="282"/>
    </location>
</feature>
<evidence type="ECO:0000313" key="3">
    <source>
        <dbReference type="EMBL" id="GAA5111544.1"/>
    </source>
</evidence>
<dbReference type="PANTHER" id="PTHR11014">
    <property type="entry name" value="PEPTIDASE M20 FAMILY MEMBER"/>
    <property type="match status" value="1"/>
</dbReference>
<keyword evidence="1" id="KW-0378">Hydrolase</keyword>
<dbReference type="InterPro" id="IPR002933">
    <property type="entry name" value="Peptidase_M20"/>
</dbReference>
<dbReference type="Gene3D" id="3.40.630.10">
    <property type="entry name" value="Zn peptidases"/>
    <property type="match status" value="1"/>
</dbReference>
<dbReference type="Pfam" id="PF07687">
    <property type="entry name" value="M20_dimer"/>
    <property type="match status" value="1"/>
</dbReference>
<dbReference type="NCBIfam" id="TIGR01891">
    <property type="entry name" value="amidohydrolases"/>
    <property type="match status" value="1"/>
</dbReference>
<gene>
    <name evidence="3" type="ORF">GCM10023211_17130</name>
</gene>
<dbReference type="CDD" id="cd05666">
    <property type="entry name" value="M20_Acy1-like"/>
    <property type="match status" value="1"/>
</dbReference>
<dbReference type="Proteomes" id="UP001500171">
    <property type="component" value="Unassembled WGS sequence"/>
</dbReference>
<proteinExistence type="predicted"/>
<organism evidence="3 4">
    <name type="scientific">Orbus sasakiae</name>
    <dbReference type="NCBI Taxonomy" id="1078475"/>
    <lineage>
        <taxon>Bacteria</taxon>
        <taxon>Pseudomonadati</taxon>
        <taxon>Pseudomonadota</taxon>
        <taxon>Gammaproteobacteria</taxon>
        <taxon>Orbales</taxon>
        <taxon>Orbaceae</taxon>
        <taxon>Orbus</taxon>
    </lineage>
</organism>
<protein>
    <submittedName>
        <fullName evidence="3">M20 aminoacylase family protein</fullName>
    </submittedName>
</protein>
<dbReference type="SUPFAM" id="SSF53187">
    <property type="entry name" value="Zn-dependent exopeptidases"/>
    <property type="match status" value="1"/>
</dbReference>
<reference evidence="4" key="1">
    <citation type="journal article" date="2019" name="Int. J. Syst. Evol. Microbiol.">
        <title>The Global Catalogue of Microorganisms (GCM) 10K type strain sequencing project: providing services to taxonomists for standard genome sequencing and annotation.</title>
        <authorList>
            <consortium name="The Broad Institute Genomics Platform"/>
            <consortium name="The Broad Institute Genome Sequencing Center for Infectious Disease"/>
            <person name="Wu L."/>
            <person name="Ma J."/>
        </authorList>
    </citation>
    <scope>NUCLEOTIDE SEQUENCE [LARGE SCALE GENOMIC DNA]</scope>
    <source>
        <strain evidence="4">JCM 18050</strain>
    </source>
</reference>
<dbReference type="Pfam" id="PF01546">
    <property type="entry name" value="Peptidase_M20"/>
    <property type="match status" value="1"/>
</dbReference>
<dbReference type="RefSeq" id="WP_345491140.1">
    <property type="nucleotide sequence ID" value="NZ_BAABHY010000003.1"/>
</dbReference>
<dbReference type="InterPro" id="IPR017439">
    <property type="entry name" value="Amidohydrolase"/>
</dbReference>
<dbReference type="InterPro" id="IPR011650">
    <property type="entry name" value="Peptidase_M20_dimer"/>
</dbReference>
<sequence>MKQLIQEIKKIETEFVDIRHQIHQHPEIGFQEVKTSQLVEEKLREWGYQIQKGFAGTGMVSTLKVGNGNKILGIRAEMDALPIQENNGLAWMSKIDGTAHLCGHDGHTTMLLCAAKYLAQTKNFNGTLHLIWQPAEELLCGGSKMLEEGLFEQFKCDRIYAMHNMPGLKAGEFYFKKGKAMASSDTIEITITGVGGHGAFPHKAVDPIVIGSQIVMELQTIVSRNVDPFSPAVVTVGCFKAGEAANVIPNEALLKLSVRTLDNHARQIVLKRINEIAKQVAESLGGKADVNHINGSPVLTNGDDATEFAYEVACKLFGKEKCHDGEPYMASEDFAFMLEAHPDGSYFFVGNGQEGVNGCPVHNPGYDFNDKNIVAGGALWAAITESYLK</sequence>
<keyword evidence="4" id="KW-1185">Reference proteome</keyword>
<dbReference type="PANTHER" id="PTHR11014:SF63">
    <property type="entry name" value="METALLOPEPTIDASE, PUTATIVE (AFU_ORTHOLOGUE AFUA_6G09600)-RELATED"/>
    <property type="match status" value="1"/>
</dbReference>
<dbReference type="InterPro" id="IPR036264">
    <property type="entry name" value="Bact_exopeptidase_dim_dom"/>
</dbReference>
<comment type="caution">
    <text evidence="3">The sequence shown here is derived from an EMBL/GenBank/DDBJ whole genome shotgun (WGS) entry which is preliminary data.</text>
</comment>
<accession>A0ABP9NB69</accession>
<dbReference type="PIRSF" id="PIRSF005962">
    <property type="entry name" value="Pept_M20D_amidohydro"/>
    <property type="match status" value="1"/>
</dbReference>
<dbReference type="EMBL" id="BAABHY010000003">
    <property type="protein sequence ID" value="GAA5111544.1"/>
    <property type="molecule type" value="Genomic_DNA"/>
</dbReference>
<evidence type="ECO:0000259" key="2">
    <source>
        <dbReference type="Pfam" id="PF07687"/>
    </source>
</evidence>
<evidence type="ECO:0000256" key="1">
    <source>
        <dbReference type="ARBA" id="ARBA00022801"/>
    </source>
</evidence>
<dbReference type="SUPFAM" id="SSF55031">
    <property type="entry name" value="Bacterial exopeptidase dimerisation domain"/>
    <property type="match status" value="1"/>
</dbReference>
<name>A0ABP9NB69_9GAMM</name>
<dbReference type="Gene3D" id="3.30.70.360">
    <property type="match status" value="1"/>
</dbReference>
<evidence type="ECO:0000313" key="4">
    <source>
        <dbReference type="Proteomes" id="UP001500171"/>
    </source>
</evidence>